<dbReference type="KEGG" id="meso:BSQ44_15765"/>
<reference evidence="3" key="1">
    <citation type="submission" date="2016-11" db="EMBL/GenBank/DDBJ databases">
        <title>Mesorhizobium oceanicum sp. nov., isolated from deep seawater in South China Sea.</title>
        <authorList>
            <person name="Fu G.-Y."/>
        </authorList>
    </citation>
    <scope>NUCLEOTIDE SEQUENCE [LARGE SCALE GENOMIC DNA]</scope>
    <source>
        <strain evidence="3">B7</strain>
    </source>
</reference>
<organism evidence="2 3">
    <name type="scientific">Aquibium oceanicum</name>
    <dbReference type="NCBI Taxonomy" id="1670800"/>
    <lineage>
        <taxon>Bacteria</taxon>
        <taxon>Pseudomonadati</taxon>
        <taxon>Pseudomonadota</taxon>
        <taxon>Alphaproteobacteria</taxon>
        <taxon>Hyphomicrobiales</taxon>
        <taxon>Phyllobacteriaceae</taxon>
        <taxon>Aquibium</taxon>
    </lineage>
</organism>
<keyword evidence="1" id="KW-0732">Signal</keyword>
<feature type="chain" id="PRO_5013154295" evidence="1">
    <location>
        <begin position="24"/>
        <end position="61"/>
    </location>
</feature>
<dbReference type="STRING" id="1670800.BSQ44_15765"/>
<dbReference type="Proteomes" id="UP000182840">
    <property type="component" value="Chromosome"/>
</dbReference>
<evidence type="ECO:0000256" key="1">
    <source>
        <dbReference type="SAM" id="SignalP"/>
    </source>
</evidence>
<proteinExistence type="predicted"/>
<name>A0A1L3STD7_9HYPH</name>
<protein>
    <submittedName>
        <fullName evidence="2">Uncharacterized protein</fullName>
    </submittedName>
</protein>
<evidence type="ECO:0000313" key="3">
    <source>
        <dbReference type="Proteomes" id="UP000182840"/>
    </source>
</evidence>
<feature type="signal peptide" evidence="1">
    <location>
        <begin position="1"/>
        <end position="23"/>
    </location>
</feature>
<dbReference type="AlphaFoldDB" id="A0A1L3STD7"/>
<evidence type="ECO:0000313" key="2">
    <source>
        <dbReference type="EMBL" id="APH72654.1"/>
    </source>
</evidence>
<dbReference type="EMBL" id="CP018171">
    <property type="protein sequence ID" value="APH72654.1"/>
    <property type="molecule type" value="Genomic_DNA"/>
</dbReference>
<keyword evidence="3" id="KW-1185">Reference proteome</keyword>
<gene>
    <name evidence="2" type="ORF">BSQ44_15765</name>
</gene>
<accession>A0A1L3STD7</accession>
<sequence>MKKLICPVLGAAALLMWAIPALAADRSHMIDVCRSYAAKHLRVDREGLAWTGGFRAASRYS</sequence>